<evidence type="ECO:0000313" key="6">
    <source>
        <dbReference type="Proteomes" id="UP000250235"/>
    </source>
</evidence>
<sequence>MFGNVGCDKAYRFFKLGAGMWSDGNLLYGNHAYYQNTGSQWLFAHKKLMTLDRQPYILDKTFTDAESFDHIFFRCNFVNAVWTKILEWLGITYMQNSTALLKMHRRKLRGNNYNSRFRCITIAAAIYQIWNQRNRCLFEDDSLDVLTVCAEVKSGEAFKVVPGDGMILHMSQASLGETKKEKGHESVCLFVNVEGKKLVLGTLFSDKLPQQQFDLMDNYLIEFYSLTCLISLVATELSEGESDDSESEEDIPKTLAANGKAVQKAKPEKPAEAEKAVGAKGKDSNTGKQKVQIVEPPKGAKPQDDDDDDESDDDMMSEDEDDSEGEDDEDDSDDESDEIDEETPKKVEPSKKRPAESKTPVSDKKAKVTPQKSDDKKGGVHVATPYPKQASKTPANKPNQQTPKGGGSSHSCKTCNRTFGSDKALESHSKAKHGGEK</sequence>
<keyword evidence="2" id="KW-0479">Metal-binding</keyword>
<feature type="region of interest" description="Disordered" evidence="3">
    <location>
        <begin position="258"/>
        <end position="437"/>
    </location>
</feature>
<name>A0A2Z7AJ08_9LAMI</name>
<dbReference type="Proteomes" id="UP000250235">
    <property type="component" value="Unassembled WGS sequence"/>
</dbReference>
<organism evidence="5 6">
    <name type="scientific">Dorcoceras hygrometricum</name>
    <dbReference type="NCBI Taxonomy" id="472368"/>
    <lineage>
        <taxon>Eukaryota</taxon>
        <taxon>Viridiplantae</taxon>
        <taxon>Streptophyta</taxon>
        <taxon>Embryophyta</taxon>
        <taxon>Tracheophyta</taxon>
        <taxon>Spermatophyta</taxon>
        <taxon>Magnoliopsida</taxon>
        <taxon>eudicotyledons</taxon>
        <taxon>Gunneridae</taxon>
        <taxon>Pentapetalae</taxon>
        <taxon>asterids</taxon>
        <taxon>lamiids</taxon>
        <taxon>Lamiales</taxon>
        <taxon>Gesneriaceae</taxon>
        <taxon>Didymocarpoideae</taxon>
        <taxon>Trichosporeae</taxon>
        <taxon>Loxocarpinae</taxon>
        <taxon>Dorcoceras</taxon>
    </lineage>
</organism>
<proteinExistence type="inferred from homology"/>
<dbReference type="EMBL" id="KV014941">
    <property type="protein sequence ID" value="KZV21120.1"/>
    <property type="molecule type" value="Genomic_DNA"/>
</dbReference>
<keyword evidence="2" id="KW-0863">Zinc-finger</keyword>
<accession>A0A2Z7AJ08</accession>
<dbReference type="Gene3D" id="2.60.120.340">
    <property type="entry name" value="Nucleoplasmin core domain"/>
    <property type="match status" value="1"/>
</dbReference>
<feature type="compositionally biased region" description="Acidic residues" evidence="3">
    <location>
        <begin position="304"/>
        <end position="341"/>
    </location>
</feature>
<feature type="compositionally biased region" description="Basic and acidic residues" evidence="3">
    <location>
        <begin position="342"/>
        <end position="378"/>
    </location>
</feature>
<dbReference type="GO" id="GO:0008270">
    <property type="term" value="F:zinc ion binding"/>
    <property type="evidence" value="ECO:0007669"/>
    <property type="project" value="UniProtKB-KW"/>
</dbReference>
<evidence type="ECO:0000256" key="1">
    <source>
        <dbReference type="ARBA" id="ARBA00006673"/>
    </source>
</evidence>
<evidence type="ECO:0000256" key="2">
    <source>
        <dbReference type="PROSITE-ProRule" id="PRU00042"/>
    </source>
</evidence>
<feature type="compositionally biased region" description="Basic and acidic residues" evidence="3">
    <location>
        <begin position="423"/>
        <end position="437"/>
    </location>
</feature>
<evidence type="ECO:0000259" key="4">
    <source>
        <dbReference type="PROSITE" id="PS50157"/>
    </source>
</evidence>
<dbReference type="OrthoDB" id="2019803at2759"/>
<dbReference type="AlphaFoldDB" id="A0A2Z7AJ08"/>
<dbReference type="PANTHER" id="PTHR33116:SF66">
    <property type="entry name" value="REVERSE TRANSCRIPTASE ZINC-BINDING DOMAIN-CONTAINING PROTEIN"/>
    <property type="match status" value="1"/>
</dbReference>
<feature type="domain" description="C2H2-type" evidence="4">
    <location>
        <begin position="410"/>
        <end position="437"/>
    </location>
</feature>
<dbReference type="PROSITE" id="PS00028">
    <property type="entry name" value="ZINC_FINGER_C2H2_1"/>
    <property type="match status" value="1"/>
</dbReference>
<dbReference type="PANTHER" id="PTHR33116">
    <property type="entry name" value="REVERSE TRANSCRIPTASE ZINC-BINDING DOMAIN-CONTAINING PROTEIN-RELATED-RELATED"/>
    <property type="match status" value="1"/>
</dbReference>
<evidence type="ECO:0000256" key="3">
    <source>
        <dbReference type="SAM" id="MobiDB-lite"/>
    </source>
</evidence>
<feature type="compositionally biased region" description="Polar residues" evidence="3">
    <location>
        <begin position="390"/>
        <end position="419"/>
    </location>
</feature>
<dbReference type="InterPro" id="IPR013087">
    <property type="entry name" value="Znf_C2H2_type"/>
</dbReference>
<keyword evidence="2" id="KW-0862">Zinc</keyword>
<dbReference type="Pfam" id="PF17800">
    <property type="entry name" value="NPL"/>
    <property type="match status" value="1"/>
</dbReference>
<evidence type="ECO:0000313" key="5">
    <source>
        <dbReference type="EMBL" id="KZV21120.1"/>
    </source>
</evidence>
<keyword evidence="6" id="KW-1185">Reference proteome</keyword>
<dbReference type="InterPro" id="IPR041232">
    <property type="entry name" value="NPL"/>
</dbReference>
<gene>
    <name evidence="5" type="ORF">F511_35385</name>
</gene>
<reference evidence="5 6" key="1">
    <citation type="journal article" date="2015" name="Proc. Natl. Acad. Sci. U.S.A.">
        <title>The resurrection genome of Boea hygrometrica: A blueprint for survival of dehydration.</title>
        <authorList>
            <person name="Xiao L."/>
            <person name="Yang G."/>
            <person name="Zhang L."/>
            <person name="Yang X."/>
            <person name="Zhao S."/>
            <person name="Ji Z."/>
            <person name="Zhou Q."/>
            <person name="Hu M."/>
            <person name="Wang Y."/>
            <person name="Chen M."/>
            <person name="Xu Y."/>
            <person name="Jin H."/>
            <person name="Xiao X."/>
            <person name="Hu G."/>
            <person name="Bao F."/>
            <person name="Hu Y."/>
            <person name="Wan P."/>
            <person name="Li L."/>
            <person name="Deng X."/>
            <person name="Kuang T."/>
            <person name="Xiang C."/>
            <person name="Zhu J.K."/>
            <person name="Oliver M.J."/>
            <person name="He Y."/>
        </authorList>
    </citation>
    <scope>NUCLEOTIDE SEQUENCE [LARGE SCALE GENOMIC DNA]</scope>
    <source>
        <strain evidence="6">cv. XS01</strain>
    </source>
</reference>
<protein>
    <recommendedName>
        <fullName evidence="4">C2H2-type domain-containing protein</fullName>
    </recommendedName>
</protein>
<comment type="similarity">
    <text evidence="1">Belongs to the histone deacetylase HD2 family.</text>
</comment>
<feature type="compositionally biased region" description="Basic and acidic residues" evidence="3">
    <location>
        <begin position="265"/>
        <end position="285"/>
    </location>
</feature>
<dbReference type="PROSITE" id="PS50157">
    <property type="entry name" value="ZINC_FINGER_C2H2_2"/>
    <property type="match status" value="1"/>
</dbReference>